<dbReference type="EnsemblMetazoa" id="GMOY014201.R1359">
    <property type="protein sequence ID" value="GMOY014201.P1359"/>
    <property type="gene ID" value="GMOY014201"/>
</dbReference>
<proteinExistence type="predicted"/>
<dbReference type="EMBL" id="CCAG010004677">
    <property type="status" value="NOT_ANNOTATED_CDS"/>
    <property type="molecule type" value="Genomic_DNA"/>
</dbReference>
<sequence length="38" mass="4310">MCSNLKGTVCSPIKALDVYEVLRKESENLDELQLIRNS</sequence>
<organism evidence="1 2">
    <name type="scientific">Glossina morsitans morsitans</name>
    <name type="common">Savannah tsetse fly</name>
    <dbReference type="NCBI Taxonomy" id="37546"/>
    <lineage>
        <taxon>Eukaryota</taxon>
        <taxon>Metazoa</taxon>
        <taxon>Ecdysozoa</taxon>
        <taxon>Arthropoda</taxon>
        <taxon>Hexapoda</taxon>
        <taxon>Insecta</taxon>
        <taxon>Pterygota</taxon>
        <taxon>Neoptera</taxon>
        <taxon>Endopterygota</taxon>
        <taxon>Diptera</taxon>
        <taxon>Brachycera</taxon>
        <taxon>Muscomorpha</taxon>
        <taxon>Hippoboscoidea</taxon>
        <taxon>Glossinidae</taxon>
        <taxon>Glossina</taxon>
    </lineage>
</organism>
<reference evidence="1" key="1">
    <citation type="submission" date="2025-05" db="UniProtKB">
        <authorList>
            <consortium name="EnsemblMetazoa"/>
        </authorList>
    </citation>
    <scope>IDENTIFICATION</scope>
    <source>
        <strain evidence="1">Yale</strain>
    </source>
</reference>
<accession>A0ABK9NG73</accession>
<evidence type="ECO:0000313" key="1">
    <source>
        <dbReference type="EnsemblMetazoa" id="GMOY014201.P1359"/>
    </source>
</evidence>
<dbReference type="Proteomes" id="UP000092444">
    <property type="component" value="Unassembled WGS sequence"/>
</dbReference>
<keyword evidence="2" id="KW-1185">Reference proteome</keyword>
<protein>
    <submittedName>
        <fullName evidence="1">Uncharacterized protein</fullName>
    </submittedName>
</protein>
<evidence type="ECO:0000313" key="2">
    <source>
        <dbReference type="Proteomes" id="UP000092444"/>
    </source>
</evidence>
<name>A0ABK9NG73_GLOMM</name>